<feature type="transmembrane region" description="Helical" evidence="7">
    <location>
        <begin position="243"/>
        <end position="266"/>
    </location>
</feature>
<protein>
    <recommendedName>
        <fullName evidence="8">Rhodopsin domain-containing protein</fullName>
    </recommendedName>
</protein>
<keyword evidence="4 7" id="KW-0472">Membrane</keyword>
<dbReference type="PANTHER" id="PTHR33048">
    <property type="entry name" value="PTH11-LIKE INTEGRAL MEMBRANE PROTEIN (AFU_ORTHOLOGUE AFUA_5G11245)"/>
    <property type="match status" value="1"/>
</dbReference>
<comment type="subcellular location">
    <subcellularLocation>
        <location evidence="1">Membrane</location>
        <topology evidence="1">Multi-pass membrane protein</topology>
    </subcellularLocation>
</comment>
<feature type="transmembrane region" description="Helical" evidence="7">
    <location>
        <begin position="12"/>
        <end position="32"/>
    </location>
</feature>
<feature type="transmembrane region" description="Helical" evidence="7">
    <location>
        <begin position="211"/>
        <end position="231"/>
    </location>
</feature>
<feature type="domain" description="Rhodopsin" evidence="8">
    <location>
        <begin position="28"/>
        <end position="267"/>
    </location>
</feature>
<evidence type="ECO:0000256" key="5">
    <source>
        <dbReference type="ARBA" id="ARBA00038359"/>
    </source>
</evidence>
<feature type="transmembrane region" description="Helical" evidence="7">
    <location>
        <begin position="117"/>
        <end position="137"/>
    </location>
</feature>
<keyword evidence="2 7" id="KW-0812">Transmembrane</keyword>
<evidence type="ECO:0000256" key="1">
    <source>
        <dbReference type="ARBA" id="ARBA00004141"/>
    </source>
</evidence>
<evidence type="ECO:0000313" key="9">
    <source>
        <dbReference type="EMBL" id="KAK8017787.1"/>
    </source>
</evidence>
<dbReference type="EMBL" id="JAQQWK010000013">
    <property type="protein sequence ID" value="KAK8017787.1"/>
    <property type="molecule type" value="Genomic_DNA"/>
</dbReference>
<evidence type="ECO:0000256" key="4">
    <source>
        <dbReference type="ARBA" id="ARBA00023136"/>
    </source>
</evidence>
<keyword evidence="10" id="KW-1185">Reference proteome</keyword>
<feature type="region of interest" description="Disordered" evidence="6">
    <location>
        <begin position="272"/>
        <end position="295"/>
    </location>
</feature>
<accession>A0ABR1RSC2</accession>
<evidence type="ECO:0000259" key="8">
    <source>
        <dbReference type="Pfam" id="PF20684"/>
    </source>
</evidence>
<dbReference type="Pfam" id="PF20684">
    <property type="entry name" value="Fung_rhodopsin"/>
    <property type="match status" value="1"/>
</dbReference>
<keyword evidence="3 7" id="KW-1133">Transmembrane helix</keyword>
<reference evidence="9 10" key="1">
    <citation type="submission" date="2023-01" db="EMBL/GenBank/DDBJ databases">
        <title>Analysis of 21 Apiospora genomes using comparative genomics revels a genus with tremendous synthesis potential of carbohydrate active enzymes and secondary metabolites.</title>
        <authorList>
            <person name="Sorensen T."/>
        </authorList>
    </citation>
    <scope>NUCLEOTIDE SEQUENCE [LARGE SCALE GENOMIC DNA]</scope>
    <source>
        <strain evidence="9 10">CBS 33761</strain>
    </source>
</reference>
<feature type="transmembrane region" description="Helical" evidence="7">
    <location>
        <begin position="39"/>
        <end position="60"/>
    </location>
</feature>
<feature type="transmembrane region" description="Helical" evidence="7">
    <location>
        <begin position="163"/>
        <end position="190"/>
    </location>
</feature>
<dbReference type="Proteomes" id="UP001444661">
    <property type="component" value="Unassembled WGS sequence"/>
</dbReference>
<organism evidence="9 10">
    <name type="scientific">Apiospora rasikravindrae</name>
    <dbReference type="NCBI Taxonomy" id="990691"/>
    <lineage>
        <taxon>Eukaryota</taxon>
        <taxon>Fungi</taxon>
        <taxon>Dikarya</taxon>
        <taxon>Ascomycota</taxon>
        <taxon>Pezizomycotina</taxon>
        <taxon>Sordariomycetes</taxon>
        <taxon>Xylariomycetidae</taxon>
        <taxon>Amphisphaeriales</taxon>
        <taxon>Apiosporaceae</taxon>
        <taxon>Apiospora</taxon>
    </lineage>
</organism>
<dbReference type="PANTHER" id="PTHR33048:SF42">
    <property type="entry name" value="INTEGRAL MEMBRANE PROTEIN"/>
    <property type="match status" value="1"/>
</dbReference>
<name>A0ABR1RSC2_9PEZI</name>
<sequence length="295" mass="32746">MDPVPKPDVTVIATSWTFAALGTIFFALRIWCRKYRVGILWWDDLVLGVSLIFVILSAAFTTAMFREGWSDTPVPRGRPVVFYLACGSCGAIAAAFGKTAYAMTLLRLTTDTWKRRLIWFFATSLNLVLWFGAVAVWCRFCEESPRFLSGGPYLPGRCWPEPFVVKVITFATIYLGASHLILALFPWAIVHNLQMQKKHKLGISTSMSAGALTFGSNVVMLHSIFAILQTAEDNLTYSLAFHPVYFVGGPAISIIAQVVPVLRALFTNHDLKPKEGEKGHQVEPSAFRRGPPGQE</sequence>
<evidence type="ECO:0000313" key="10">
    <source>
        <dbReference type="Proteomes" id="UP001444661"/>
    </source>
</evidence>
<gene>
    <name evidence="9" type="ORF">PG993_014113</name>
</gene>
<comment type="caution">
    <text evidence="9">The sequence shown here is derived from an EMBL/GenBank/DDBJ whole genome shotgun (WGS) entry which is preliminary data.</text>
</comment>
<evidence type="ECO:0000256" key="6">
    <source>
        <dbReference type="SAM" id="MobiDB-lite"/>
    </source>
</evidence>
<dbReference type="InterPro" id="IPR052337">
    <property type="entry name" value="SAT4-like"/>
</dbReference>
<feature type="compositionally biased region" description="Basic and acidic residues" evidence="6">
    <location>
        <begin position="272"/>
        <end position="281"/>
    </location>
</feature>
<proteinExistence type="inferred from homology"/>
<evidence type="ECO:0000256" key="7">
    <source>
        <dbReference type="SAM" id="Phobius"/>
    </source>
</evidence>
<comment type="similarity">
    <text evidence="5">Belongs to the SAT4 family.</text>
</comment>
<evidence type="ECO:0000256" key="2">
    <source>
        <dbReference type="ARBA" id="ARBA00022692"/>
    </source>
</evidence>
<feature type="transmembrane region" description="Helical" evidence="7">
    <location>
        <begin position="80"/>
        <end position="97"/>
    </location>
</feature>
<dbReference type="InterPro" id="IPR049326">
    <property type="entry name" value="Rhodopsin_dom_fungi"/>
</dbReference>
<evidence type="ECO:0000256" key="3">
    <source>
        <dbReference type="ARBA" id="ARBA00022989"/>
    </source>
</evidence>